<evidence type="ECO:0000259" key="6">
    <source>
        <dbReference type="PROSITE" id="PS50850"/>
    </source>
</evidence>
<evidence type="ECO:0000256" key="2">
    <source>
        <dbReference type="ARBA" id="ARBA00022692"/>
    </source>
</evidence>
<dbReference type="EMBL" id="CP037867">
    <property type="protein sequence ID" value="QBM27120.1"/>
    <property type="molecule type" value="Genomic_DNA"/>
</dbReference>
<dbReference type="InterPro" id="IPR036259">
    <property type="entry name" value="MFS_trans_sf"/>
</dbReference>
<keyword evidence="3 5" id="KW-1133">Transmembrane helix</keyword>
<feature type="transmembrane region" description="Helical" evidence="5">
    <location>
        <begin position="238"/>
        <end position="261"/>
    </location>
</feature>
<reference evidence="7 8" key="1">
    <citation type="submission" date="2019-03" db="EMBL/GenBank/DDBJ databases">
        <authorList>
            <person name="Sebastian G."/>
            <person name="Baumann P."/>
            <person name="Ruckert C."/>
            <person name="Kalinowski J."/>
            <person name="Nebel B."/>
            <person name="Takors R."/>
            <person name="Blombach B."/>
        </authorList>
    </citation>
    <scope>NUCLEOTIDE SEQUENCE [LARGE SCALE GENOMIC DNA]</scope>
    <source>
        <strain evidence="7 8">DSM 1084</strain>
    </source>
</reference>
<sequence length="385" mass="38201">MTTAVLTAGADRPATRLATRLAFLVAGFGLACWAPLVPFAKQRLGVGDGVLGALLLCLGIGSVVAMLWAGWFSARHGSRPVVIAGGLGVALLLPLLALADAPLTLGLALMVFGAALGSLDVAMNVHALAVERGAGRPLMSGFHALFSVGGLLGAAAMAALLSAGWSPLAGTLLGSALMLATMGLVAPRLLRTTPAAEAPVLAWPRGPVLLLALLAGVCFLVEGAVLDWSALLLTEGGLLAAAQGGLGFMVFSVAMTAGRFGGDALCARLGDRVVLTVGGLLAVGGFVLVLLAGSAGLAMAGFFCIGLGASNLVPVLFRRAGAQTVMAPGLAIAAISTTGYAGVLLGPAAIGFVSHLVGLPIAFALLAALLALLPLLAHRVVARPA</sequence>
<feature type="transmembrane region" description="Helical" evidence="5">
    <location>
        <begin position="81"/>
        <end position="99"/>
    </location>
</feature>
<dbReference type="InterPro" id="IPR011701">
    <property type="entry name" value="MFS"/>
</dbReference>
<accession>A0A4P6WUQ0</accession>
<dbReference type="GO" id="GO:0016020">
    <property type="term" value="C:membrane"/>
    <property type="evidence" value="ECO:0007669"/>
    <property type="project" value="UniProtKB-SubCell"/>
</dbReference>
<evidence type="ECO:0000256" key="4">
    <source>
        <dbReference type="ARBA" id="ARBA00023136"/>
    </source>
</evidence>
<feature type="transmembrane region" description="Helical" evidence="5">
    <location>
        <begin position="297"/>
        <end position="317"/>
    </location>
</feature>
<keyword evidence="8" id="KW-1185">Reference proteome</keyword>
<dbReference type="KEGG" id="hpse:HPF_05460"/>
<organism evidence="7 8">
    <name type="scientific">Hydrogenophaga pseudoflava</name>
    <name type="common">Pseudomonas carboxydoflava</name>
    <dbReference type="NCBI Taxonomy" id="47421"/>
    <lineage>
        <taxon>Bacteria</taxon>
        <taxon>Pseudomonadati</taxon>
        <taxon>Pseudomonadota</taxon>
        <taxon>Betaproteobacteria</taxon>
        <taxon>Burkholderiales</taxon>
        <taxon>Comamonadaceae</taxon>
        <taxon>Hydrogenophaga</taxon>
    </lineage>
</organism>
<dbReference type="GO" id="GO:0022857">
    <property type="term" value="F:transmembrane transporter activity"/>
    <property type="evidence" value="ECO:0007669"/>
    <property type="project" value="InterPro"/>
</dbReference>
<evidence type="ECO:0000313" key="7">
    <source>
        <dbReference type="EMBL" id="QBM27120.1"/>
    </source>
</evidence>
<dbReference type="Gene3D" id="1.20.1250.20">
    <property type="entry name" value="MFS general substrate transporter like domains"/>
    <property type="match status" value="2"/>
</dbReference>
<dbReference type="SUPFAM" id="SSF103473">
    <property type="entry name" value="MFS general substrate transporter"/>
    <property type="match status" value="1"/>
</dbReference>
<evidence type="ECO:0000256" key="1">
    <source>
        <dbReference type="ARBA" id="ARBA00004141"/>
    </source>
</evidence>
<comment type="subcellular location">
    <subcellularLocation>
        <location evidence="1">Membrane</location>
        <topology evidence="1">Multi-pass membrane protein</topology>
    </subcellularLocation>
</comment>
<evidence type="ECO:0000313" key="8">
    <source>
        <dbReference type="Proteomes" id="UP000293912"/>
    </source>
</evidence>
<feature type="transmembrane region" description="Helical" evidence="5">
    <location>
        <begin position="105"/>
        <end position="130"/>
    </location>
</feature>
<feature type="transmembrane region" description="Helical" evidence="5">
    <location>
        <begin position="142"/>
        <end position="162"/>
    </location>
</feature>
<dbReference type="Proteomes" id="UP000293912">
    <property type="component" value="Chromosome"/>
</dbReference>
<feature type="transmembrane region" description="Helical" evidence="5">
    <location>
        <begin position="208"/>
        <end position="226"/>
    </location>
</feature>
<feature type="domain" description="Major facilitator superfamily (MFS) profile" evidence="6">
    <location>
        <begin position="15"/>
        <end position="385"/>
    </location>
</feature>
<feature type="transmembrane region" description="Helical" evidence="5">
    <location>
        <begin position="356"/>
        <end position="377"/>
    </location>
</feature>
<dbReference type="PANTHER" id="PTHR23514:SF13">
    <property type="entry name" value="INNER MEMBRANE PROTEIN YBJJ"/>
    <property type="match status" value="1"/>
</dbReference>
<feature type="transmembrane region" description="Helical" evidence="5">
    <location>
        <begin position="329"/>
        <end position="350"/>
    </location>
</feature>
<protein>
    <submittedName>
        <fullName evidence="7">Inner membrane protein YbjJ</fullName>
    </submittedName>
</protein>
<feature type="transmembrane region" description="Helical" evidence="5">
    <location>
        <begin position="273"/>
        <end position="291"/>
    </location>
</feature>
<feature type="transmembrane region" description="Helical" evidence="5">
    <location>
        <begin position="168"/>
        <end position="187"/>
    </location>
</feature>
<name>A0A4P6WUQ0_HYDPS</name>
<keyword evidence="4 5" id="KW-0472">Membrane</keyword>
<dbReference type="CDD" id="cd17393">
    <property type="entry name" value="MFS_MosC_like"/>
    <property type="match status" value="1"/>
</dbReference>
<evidence type="ECO:0000256" key="3">
    <source>
        <dbReference type="ARBA" id="ARBA00022989"/>
    </source>
</evidence>
<feature type="transmembrane region" description="Helical" evidence="5">
    <location>
        <begin position="21"/>
        <end position="38"/>
    </location>
</feature>
<dbReference type="InterPro" id="IPR051788">
    <property type="entry name" value="MFS_Transporter"/>
</dbReference>
<dbReference type="Pfam" id="PF07690">
    <property type="entry name" value="MFS_1"/>
    <property type="match status" value="1"/>
</dbReference>
<gene>
    <name evidence="7" type="primary">ybjJ</name>
    <name evidence="7" type="ORF">HPF_05460</name>
</gene>
<dbReference type="RefSeq" id="WP_133155977.1">
    <property type="nucleotide sequence ID" value="NZ_CP037867.1"/>
</dbReference>
<keyword evidence="2 5" id="KW-0812">Transmembrane</keyword>
<proteinExistence type="predicted"/>
<dbReference type="PANTHER" id="PTHR23514">
    <property type="entry name" value="BYPASS OF STOP CODON PROTEIN 6"/>
    <property type="match status" value="1"/>
</dbReference>
<evidence type="ECO:0000256" key="5">
    <source>
        <dbReference type="SAM" id="Phobius"/>
    </source>
</evidence>
<dbReference type="InterPro" id="IPR020846">
    <property type="entry name" value="MFS_dom"/>
</dbReference>
<dbReference type="PROSITE" id="PS50850">
    <property type="entry name" value="MFS"/>
    <property type="match status" value="1"/>
</dbReference>
<dbReference type="AlphaFoldDB" id="A0A4P6WUQ0"/>
<feature type="transmembrane region" description="Helical" evidence="5">
    <location>
        <begin position="50"/>
        <end position="69"/>
    </location>
</feature>